<reference evidence="2" key="1">
    <citation type="journal article" date="2020" name="Cell">
        <title>Large-Scale Comparative Analyses of Tick Genomes Elucidate Their Genetic Diversity and Vector Capacities.</title>
        <authorList>
            <consortium name="Tick Genome and Microbiome Consortium (TIGMIC)"/>
            <person name="Jia N."/>
            <person name="Wang J."/>
            <person name="Shi W."/>
            <person name="Du L."/>
            <person name="Sun Y."/>
            <person name="Zhan W."/>
            <person name="Jiang J.F."/>
            <person name="Wang Q."/>
            <person name="Zhang B."/>
            <person name="Ji P."/>
            <person name="Bell-Sakyi L."/>
            <person name="Cui X.M."/>
            <person name="Yuan T.T."/>
            <person name="Jiang B.G."/>
            <person name="Yang W.F."/>
            <person name="Lam T.T."/>
            <person name="Chang Q.C."/>
            <person name="Ding S.J."/>
            <person name="Wang X.J."/>
            <person name="Zhu J.G."/>
            <person name="Ruan X.D."/>
            <person name="Zhao L."/>
            <person name="Wei J.T."/>
            <person name="Ye R.Z."/>
            <person name="Que T.C."/>
            <person name="Du C.H."/>
            <person name="Zhou Y.H."/>
            <person name="Cheng J.X."/>
            <person name="Dai P.F."/>
            <person name="Guo W.B."/>
            <person name="Han X.H."/>
            <person name="Huang E.J."/>
            <person name="Li L.F."/>
            <person name="Wei W."/>
            <person name="Gao Y.C."/>
            <person name="Liu J.Z."/>
            <person name="Shao H.Z."/>
            <person name="Wang X."/>
            <person name="Wang C.C."/>
            <person name="Yang T.C."/>
            <person name="Huo Q.B."/>
            <person name="Li W."/>
            <person name="Chen H.Y."/>
            <person name="Chen S.E."/>
            <person name="Zhou L.G."/>
            <person name="Ni X.B."/>
            <person name="Tian J.H."/>
            <person name="Sheng Y."/>
            <person name="Liu T."/>
            <person name="Pan Y.S."/>
            <person name="Xia L.Y."/>
            <person name="Li J."/>
            <person name="Zhao F."/>
            <person name="Cao W.C."/>
        </authorList>
    </citation>
    <scope>NUCLEOTIDE SEQUENCE</scope>
    <source>
        <strain evidence="2">Rsan-2018</strain>
    </source>
</reference>
<keyword evidence="3" id="KW-1185">Reference proteome</keyword>
<dbReference type="AlphaFoldDB" id="A0A9D4PGY8"/>
<sequence>MERIDGRVNPTDGGYTDPGHGDTIAARGLLQVLEEKDRLLSTLLERLTVADAAQPQPAPTFQVIPDLSQNISAFDGSEDAPSTREWIENIRRTSILHGRPAAYTLETAKARLVGAARDWYRSRSSQITPREEFEV</sequence>
<accession>A0A9D4PGY8</accession>
<protein>
    <submittedName>
        <fullName evidence="2">Uncharacterized protein</fullName>
    </submittedName>
</protein>
<proteinExistence type="predicted"/>
<evidence type="ECO:0000313" key="2">
    <source>
        <dbReference type="EMBL" id="KAH7939661.1"/>
    </source>
</evidence>
<gene>
    <name evidence="2" type="ORF">HPB52_015566</name>
</gene>
<dbReference type="VEuPathDB" id="VectorBase:RSAN_041437"/>
<organism evidence="2 3">
    <name type="scientific">Rhipicephalus sanguineus</name>
    <name type="common">Brown dog tick</name>
    <name type="synonym">Ixodes sanguineus</name>
    <dbReference type="NCBI Taxonomy" id="34632"/>
    <lineage>
        <taxon>Eukaryota</taxon>
        <taxon>Metazoa</taxon>
        <taxon>Ecdysozoa</taxon>
        <taxon>Arthropoda</taxon>
        <taxon>Chelicerata</taxon>
        <taxon>Arachnida</taxon>
        <taxon>Acari</taxon>
        <taxon>Parasitiformes</taxon>
        <taxon>Ixodida</taxon>
        <taxon>Ixodoidea</taxon>
        <taxon>Ixodidae</taxon>
        <taxon>Rhipicephalinae</taxon>
        <taxon>Rhipicephalus</taxon>
        <taxon>Rhipicephalus</taxon>
    </lineage>
</organism>
<feature type="region of interest" description="Disordered" evidence="1">
    <location>
        <begin position="1"/>
        <end position="21"/>
    </location>
</feature>
<reference evidence="2" key="2">
    <citation type="submission" date="2021-09" db="EMBL/GenBank/DDBJ databases">
        <authorList>
            <person name="Jia N."/>
            <person name="Wang J."/>
            <person name="Shi W."/>
            <person name="Du L."/>
            <person name="Sun Y."/>
            <person name="Zhan W."/>
            <person name="Jiang J."/>
            <person name="Wang Q."/>
            <person name="Zhang B."/>
            <person name="Ji P."/>
            <person name="Sakyi L.B."/>
            <person name="Cui X."/>
            <person name="Yuan T."/>
            <person name="Jiang B."/>
            <person name="Yang W."/>
            <person name="Lam T.T.-Y."/>
            <person name="Chang Q."/>
            <person name="Ding S."/>
            <person name="Wang X."/>
            <person name="Zhu J."/>
            <person name="Ruan X."/>
            <person name="Zhao L."/>
            <person name="Wei J."/>
            <person name="Que T."/>
            <person name="Du C."/>
            <person name="Cheng J."/>
            <person name="Dai P."/>
            <person name="Han X."/>
            <person name="Huang E."/>
            <person name="Gao Y."/>
            <person name="Liu J."/>
            <person name="Shao H."/>
            <person name="Ye R."/>
            <person name="Li L."/>
            <person name="Wei W."/>
            <person name="Wang X."/>
            <person name="Wang C."/>
            <person name="Huo Q."/>
            <person name="Li W."/>
            <person name="Guo W."/>
            <person name="Chen H."/>
            <person name="Chen S."/>
            <person name="Zhou L."/>
            <person name="Zhou L."/>
            <person name="Ni X."/>
            <person name="Tian J."/>
            <person name="Zhou Y."/>
            <person name="Sheng Y."/>
            <person name="Liu T."/>
            <person name="Pan Y."/>
            <person name="Xia L."/>
            <person name="Li J."/>
            <person name="Zhao F."/>
            <person name="Cao W."/>
        </authorList>
    </citation>
    <scope>NUCLEOTIDE SEQUENCE</scope>
    <source>
        <strain evidence="2">Rsan-2018</strain>
        <tissue evidence="2">Larvae</tissue>
    </source>
</reference>
<evidence type="ECO:0000313" key="3">
    <source>
        <dbReference type="Proteomes" id="UP000821837"/>
    </source>
</evidence>
<name>A0A9D4PGY8_RHISA</name>
<evidence type="ECO:0000256" key="1">
    <source>
        <dbReference type="SAM" id="MobiDB-lite"/>
    </source>
</evidence>
<comment type="caution">
    <text evidence="2">The sequence shown here is derived from an EMBL/GenBank/DDBJ whole genome shotgun (WGS) entry which is preliminary data.</text>
</comment>
<dbReference type="Proteomes" id="UP000821837">
    <property type="component" value="Chromosome 8"/>
</dbReference>
<dbReference type="EMBL" id="JABSTV010001254">
    <property type="protein sequence ID" value="KAH7939661.1"/>
    <property type="molecule type" value="Genomic_DNA"/>
</dbReference>